<organism evidence="4 5">
    <name type="scientific">Carnegiea gigantea</name>
    <dbReference type="NCBI Taxonomy" id="171969"/>
    <lineage>
        <taxon>Eukaryota</taxon>
        <taxon>Viridiplantae</taxon>
        <taxon>Streptophyta</taxon>
        <taxon>Embryophyta</taxon>
        <taxon>Tracheophyta</taxon>
        <taxon>Spermatophyta</taxon>
        <taxon>Magnoliopsida</taxon>
        <taxon>eudicotyledons</taxon>
        <taxon>Gunneridae</taxon>
        <taxon>Pentapetalae</taxon>
        <taxon>Caryophyllales</taxon>
        <taxon>Cactineae</taxon>
        <taxon>Cactaceae</taxon>
        <taxon>Cactoideae</taxon>
        <taxon>Echinocereeae</taxon>
        <taxon>Carnegiea</taxon>
    </lineage>
</organism>
<dbReference type="PRINTS" id="PR00111">
    <property type="entry name" value="ABHYDROLASE"/>
</dbReference>
<dbReference type="InterPro" id="IPR029058">
    <property type="entry name" value="AB_hydrolase_fold"/>
</dbReference>
<evidence type="ECO:0000256" key="1">
    <source>
        <dbReference type="ARBA" id="ARBA00022801"/>
    </source>
</evidence>
<comment type="similarity">
    <text evidence="2">Belongs to the AB hydrolase superfamily. Epoxide hydrolase family.</text>
</comment>
<dbReference type="Proteomes" id="UP001153076">
    <property type="component" value="Unassembled WGS sequence"/>
</dbReference>
<name>A0A9Q1JK48_9CARY</name>
<accession>A0A9Q1JK48</accession>
<keyword evidence="1" id="KW-0378">Hydrolase</keyword>
<dbReference type="InterPro" id="IPR000639">
    <property type="entry name" value="Epox_hydrolase-like"/>
</dbReference>
<protein>
    <recommendedName>
        <fullName evidence="3">AB hydrolase-1 domain-containing protein</fullName>
    </recommendedName>
</protein>
<dbReference type="PRINTS" id="PR00412">
    <property type="entry name" value="EPOXHYDRLASE"/>
</dbReference>
<dbReference type="GO" id="GO:0016787">
    <property type="term" value="F:hydrolase activity"/>
    <property type="evidence" value="ECO:0007669"/>
    <property type="project" value="UniProtKB-KW"/>
</dbReference>
<dbReference type="InterPro" id="IPR000073">
    <property type="entry name" value="AB_hydrolase_1"/>
</dbReference>
<dbReference type="SUPFAM" id="SSF53474">
    <property type="entry name" value="alpha/beta-Hydrolases"/>
    <property type="match status" value="1"/>
</dbReference>
<feature type="domain" description="AB hydrolase-1" evidence="3">
    <location>
        <begin position="28"/>
        <end position="129"/>
    </location>
</feature>
<dbReference type="EMBL" id="JAKOGI010002050">
    <property type="protein sequence ID" value="KAJ8423126.1"/>
    <property type="molecule type" value="Genomic_DNA"/>
</dbReference>
<gene>
    <name evidence="4" type="ORF">Cgig2_027340</name>
</gene>
<evidence type="ECO:0000259" key="3">
    <source>
        <dbReference type="Pfam" id="PF00561"/>
    </source>
</evidence>
<evidence type="ECO:0000256" key="2">
    <source>
        <dbReference type="ARBA" id="ARBA00038334"/>
    </source>
</evidence>
<evidence type="ECO:0000313" key="5">
    <source>
        <dbReference type="Proteomes" id="UP001153076"/>
    </source>
</evidence>
<reference evidence="4" key="1">
    <citation type="submission" date="2022-04" db="EMBL/GenBank/DDBJ databases">
        <title>Carnegiea gigantea Genome sequencing and assembly v2.</title>
        <authorList>
            <person name="Copetti D."/>
            <person name="Sanderson M.J."/>
            <person name="Burquez A."/>
            <person name="Wojciechowski M.F."/>
        </authorList>
    </citation>
    <scope>NUCLEOTIDE SEQUENCE</scope>
    <source>
        <strain evidence="4">SGP5-SGP5p</strain>
        <tissue evidence="4">Aerial part</tissue>
    </source>
</reference>
<comment type="caution">
    <text evidence="4">The sequence shown here is derived from an EMBL/GenBank/DDBJ whole genome shotgun (WGS) entry which is preliminary data.</text>
</comment>
<keyword evidence="5" id="KW-1185">Reference proteome</keyword>
<dbReference type="PANTHER" id="PTHR43329">
    <property type="entry name" value="EPOXIDE HYDROLASE"/>
    <property type="match status" value="1"/>
</dbReference>
<dbReference type="AlphaFoldDB" id="A0A9Q1JK48"/>
<dbReference type="Gene3D" id="3.40.50.1820">
    <property type="entry name" value="alpha/beta hydrolase"/>
    <property type="match status" value="1"/>
</dbReference>
<dbReference type="Pfam" id="PF00561">
    <property type="entry name" value="Abhydrolase_1"/>
    <property type="match status" value="1"/>
</dbReference>
<proteinExistence type="inferred from homology"/>
<evidence type="ECO:0000313" key="4">
    <source>
        <dbReference type="EMBL" id="KAJ8423126.1"/>
    </source>
</evidence>
<sequence>MSDQNQLTHRRVFTNGLWLHVVEKGQGPNVLLIHGFPELWLSWRNQIDHLTNHGYRVIVPNMRGYGDSDSPSNLTSYTVFHLVGDLIGLLDDLGVEQAFVVGHDWGAEVAWYLCLFRPDRVRALINLGLPYRPPSLKNKPTDIFSNVYGDGFYITQFQVCQLILLFAFYFEGYICRILIYCDDRSVQVELVISFKIYIIHSSPKFITLIFKRRTRQGREIFLKYDCSTILKKFLLVDAPDLLSAPSNVEIIDFLQTPTSLPSWISGNYGFQI</sequence>
<dbReference type="OrthoDB" id="7130006at2759"/>